<dbReference type="AlphaFoldDB" id="A0A9P8A494"/>
<dbReference type="EMBL" id="JAIFTL010000169">
    <property type="protein sequence ID" value="KAG9322032.1"/>
    <property type="molecule type" value="Genomic_DNA"/>
</dbReference>
<feature type="compositionally biased region" description="Low complexity" evidence="1">
    <location>
        <begin position="374"/>
        <end position="390"/>
    </location>
</feature>
<feature type="region of interest" description="Disordered" evidence="1">
    <location>
        <begin position="374"/>
        <end position="420"/>
    </location>
</feature>
<reference evidence="3" key="1">
    <citation type="submission" date="2021-07" db="EMBL/GenBank/DDBJ databases">
        <title>Draft genome of Mortierella alpina, strain LL118, isolated from an aspen leaf litter sample.</title>
        <authorList>
            <person name="Yang S."/>
            <person name="Vinatzer B.A."/>
        </authorList>
    </citation>
    <scope>NUCLEOTIDE SEQUENCE</scope>
    <source>
        <strain evidence="3">LL118</strain>
    </source>
</reference>
<accession>A0A9P8A494</accession>
<keyword evidence="2" id="KW-0812">Transmembrane</keyword>
<protein>
    <submittedName>
        <fullName evidence="3">Uncharacterized protein</fullName>
    </submittedName>
</protein>
<proteinExistence type="predicted"/>
<sequence length="420" mass="44237">MIMSPSRLAYRSASGLRAHLLSPVSSRRRHNMADRPHPTALLLLVALCYISTVRASITCALPAGGAYKAGDPITLDWGSDGTSPVVTDIKSINGTLFCNTGKKFADVSIPNLTGPFTWSVPSVGNATTVGGTTGECAQNAFHMEYSGEAAGFLDIVNIPWGPVRCGTITISPAPNGTLTTTTIAMTSTATSTPTATYPAYDSDKGGISTTVVVIIAVVAAILATLSVVALVVFFRRQKRQRKLDKALMPWNTSNMNQFSQVSTVDDGSGSPRHSGSGPGASIGMTSVAGAGAAAAAAHALKPQPTLPQPSRGTYYSDDSEYNNYGYHHQQQQQQQQLLQQQGYNHQQDYDGGYTDVDSYYNPYYASSAIGSATGSALTSLPTSSSATSSPKRAPQTVMQEMGRREAEAPLKNAPTLSTHA</sequence>
<feature type="region of interest" description="Disordered" evidence="1">
    <location>
        <begin position="260"/>
        <end position="282"/>
    </location>
</feature>
<name>A0A9P8A494_MORAP</name>
<evidence type="ECO:0000256" key="2">
    <source>
        <dbReference type="SAM" id="Phobius"/>
    </source>
</evidence>
<feature type="transmembrane region" description="Helical" evidence="2">
    <location>
        <begin position="211"/>
        <end position="234"/>
    </location>
</feature>
<evidence type="ECO:0000256" key="1">
    <source>
        <dbReference type="SAM" id="MobiDB-lite"/>
    </source>
</evidence>
<evidence type="ECO:0000313" key="3">
    <source>
        <dbReference type="EMBL" id="KAG9322032.1"/>
    </source>
</evidence>
<evidence type="ECO:0000313" key="4">
    <source>
        <dbReference type="Proteomes" id="UP000717515"/>
    </source>
</evidence>
<feature type="compositionally biased region" description="Low complexity" evidence="1">
    <location>
        <begin position="321"/>
        <end position="350"/>
    </location>
</feature>
<feature type="region of interest" description="Disordered" evidence="1">
    <location>
        <begin position="299"/>
        <end position="350"/>
    </location>
</feature>
<feature type="compositionally biased region" description="Low complexity" evidence="1">
    <location>
        <begin position="267"/>
        <end position="281"/>
    </location>
</feature>
<keyword evidence="2" id="KW-1133">Transmembrane helix</keyword>
<organism evidence="3 4">
    <name type="scientific">Mortierella alpina</name>
    <name type="common">Oleaginous fungus</name>
    <name type="synonym">Mortierella renispora</name>
    <dbReference type="NCBI Taxonomy" id="64518"/>
    <lineage>
        <taxon>Eukaryota</taxon>
        <taxon>Fungi</taxon>
        <taxon>Fungi incertae sedis</taxon>
        <taxon>Mucoromycota</taxon>
        <taxon>Mortierellomycotina</taxon>
        <taxon>Mortierellomycetes</taxon>
        <taxon>Mortierellales</taxon>
        <taxon>Mortierellaceae</taxon>
        <taxon>Mortierella</taxon>
    </lineage>
</organism>
<comment type="caution">
    <text evidence="3">The sequence shown here is derived from an EMBL/GenBank/DDBJ whole genome shotgun (WGS) entry which is preliminary data.</text>
</comment>
<keyword evidence="2" id="KW-0472">Membrane</keyword>
<gene>
    <name evidence="3" type="ORF">KVV02_006050</name>
</gene>
<dbReference type="Proteomes" id="UP000717515">
    <property type="component" value="Unassembled WGS sequence"/>
</dbReference>